<accession>A0A1F8EAP6</accession>
<protein>
    <submittedName>
        <fullName evidence="1">Uncharacterized protein</fullName>
    </submittedName>
</protein>
<dbReference type="EMBL" id="MGIZ01000058">
    <property type="protein sequence ID" value="OGM97188.1"/>
    <property type="molecule type" value="Genomic_DNA"/>
</dbReference>
<organism evidence="1 2">
    <name type="scientific">Candidatus Yanofskybacteria bacterium RIFCSPHIGHO2_01_FULL_39_8b</name>
    <dbReference type="NCBI Taxonomy" id="1802659"/>
    <lineage>
        <taxon>Bacteria</taxon>
        <taxon>Candidatus Yanofskyibacteriota</taxon>
    </lineage>
</organism>
<reference evidence="1 2" key="1">
    <citation type="journal article" date="2016" name="Nat. Commun.">
        <title>Thousands of microbial genomes shed light on interconnected biogeochemical processes in an aquifer system.</title>
        <authorList>
            <person name="Anantharaman K."/>
            <person name="Brown C.T."/>
            <person name="Hug L.A."/>
            <person name="Sharon I."/>
            <person name="Castelle C.J."/>
            <person name="Probst A.J."/>
            <person name="Thomas B.C."/>
            <person name="Singh A."/>
            <person name="Wilkins M.J."/>
            <person name="Karaoz U."/>
            <person name="Brodie E.L."/>
            <person name="Williams K.H."/>
            <person name="Hubbard S.S."/>
            <person name="Banfield J.F."/>
        </authorList>
    </citation>
    <scope>NUCLEOTIDE SEQUENCE [LARGE SCALE GENOMIC DNA]</scope>
</reference>
<sequence>MIKIINEPAKAGSSNPGIKTGFRIRNHYNSKLEDSPKRISISQCRYKNGFSKEKITTLQPLRRFLMRNINRPWDKIYSNFCRRIDKRNFVGNRALNNLKSEVLTDCVIGDDGKIYAKPNYGRRVPVRGFYVHPLTKLLQWAKPFRYQVEKPTIAKIEFVSSVEILFWGKDTKFPYELIMIRKIKKPSLPSPLYSKRYAKTVLEKEENGWQMNYHEFYDPEEIVYRYETPNGPLVKRRKDCSDLPATYVAKTKTTLNSKEVREINRLLSLPYRE</sequence>
<proteinExistence type="predicted"/>
<evidence type="ECO:0000313" key="1">
    <source>
        <dbReference type="EMBL" id="OGM97188.1"/>
    </source>
</evidence>
<comment type="caution">
    <text evidence="1">The sequence shown here is derived from an EMBL/GenBank/DDBJ whole genome shotgun (WGS) entry which is preliminary data.</text>
</comment>
<name>A0A1F8EAP6_9BACT</name>
<dbReference type="Proteomes" id="UP000177594">
    <property type="component" value="Unassembled WGS sequence"/>
</dbReference>
<dbReference type="AlphaFoldDB" id="A0A1F8EAP6"/>
<evidence type="ECO:0000313" key="2">
    <source>
        <dbReference type="Proteomes" id="UP000177594"/>
    </source>
</evidence>
<gene>
    <name evidence="1" type="ORF">A2817_01525</name>
</gene>